<evidence type="ECO:0000313" key="3">
    <source>
        <dbReference type="Proteomes" id="UP000694555"/>
    </source>
</evidence>
<evidence type="ECO:0000256" key="1">
    <source>
        <dbReference type="SAM" id="Phobius"/>
    </source>
</evidence>
<reference evidence="2" key="2">
    <citation type="submission" date="2025-09" db="UniProtKB">
        <authorList>
            <consortium name="Ensembl"/>
        </authorList>
    </citation>
    <scope>IDENTIFICATION</scope>
</reference>
<keyword evidence="3" id="KW-1185">Reference proteome</keyword>
<protein>
    <submittedName>
        <fullName evidence="2">Uncharacterized protein</fullName>
    </submittedName>
</protein>
<accession>A0A8C0B1Z9</accession>
<dbReference type="AlphaFoldDB" id="A0A8C0B1Z9"/>
<keyword evidence="1" id="KW-0472">Membrane</keyword>
<evidence type="ECO:0000313" key="2">
    <source>
        <dbReference type="Ensembl" id="ENSBJAP00000010378.1"/>
    </source>
</evidence>
<proteinExistence type="predicted"/>
<dbReference type="InterPro" id="IPR008972">
    <property type="entry name" value="Cupredoxin"/>
</dbReference>
<keyword evidence="1" id="KW-1133">Transmembrane helix</keyword>
<reference evidence="2" key="1">
    <citation type="submission" date="2025-08" db="UniProtKB">
        <authorList>
            <consortium name="Ensembl"/>
        </authorList>
    </citation>
    <scope>IDENTIFICATION</scope>
</reference>
<sequence>MWCNLQKHLQSMMGSFWLLLLYIQMLSPMFVGGVTRVYYLGIHEVNWNYAPTGKNVLANQSIAHNLYV</sequence>
<dbReference type="Proteomes" id="UP000694555">
    <property type="component" value="Unplaced"/>
</dbReference>
<dbReference type="Gene3D" id="2.60.40.420">
    <property type="entry name" value="Cupredoxins - blue copper proteins"/>
    <property type="match status" value="1"/>
</dbReference>
<feature type="transmembrane region" description="Helical" evidence="1">
    <location>
        <begin position="16"/>
        <end position="39"/>
    </location>
</feature>
<name>A0A8C0B1Z9_9AVES</name>
<organism evidence="2 3">
    <name type="scientific">Buteo japonicus</name>
    <dbReference type="NCBI Taxonomy" id="224669"/>
    <lineage>
        <taxon>Eukaryota</taxon>
        <taxon>Metazoa</taxon>
        <taxon>Chordata</taxon>
        <taxon>Craniata</taxon>
        <taxon>Vertebrata</taxon>
        <taxon>Euteleostomi</taxon>
        <taxon>Archelosauria</taxon>
        <taxon>Archosauria</taxon>
        <taxon>Dinosauria</taxon>
        <taxon>Saurischia</taxon>
        <taxon>Theropoda</taxon>
        <taxon>Coelurosauria</taxon>
        <taxon>Aves</taxon>
        <taxon>Neognathae</taxon>
        <taxon>Neoaves</taxon>
        <taxon>Telluraves</taxon>
        <taxon>Accipitrimorphae</taxon>
        <taxon>Accipitriformes</taxon>
        <taxon>Accipitridae</taxon>
        <taxon>Accipitrinae</taxon>
        <taxon>Buteo</taxon>
    </lineage>
</organism>
<keyword evidence="1" id="KW-0812">Transmembrane</keyword>
<dbReference type="Ensembl" id="ENSBJAT00000010675.1">
    <property type="protein sequence ID" value="ENSBJAP00000010378.1"/>
    <property type="gene ID" value="ENSBJAG00000007080.1"/>
</dbReference>